<gene>
    <name evidence="2" type="ORF">BpHYR1_024427</name>
</gene>
<keyword evidence="3" id="KW-1185">Reference proteome</keyword>
<evidence type="ECO:0000313" key="2">
    <source>
        <dbReference type="EMBL" id="RNA14616.1"/>
    </source>
</evidence>
<dbReference type="EMBL" id="REGN01005151">
    <property type="protein sequence ID" value="RNA14616.1"/>
    <property type="molecule type" value="Genomic_DNA"/>
</dbReference>
<accession>A0A3M7QTA1</accession>
<sequence length="71" mass="8732">MSINKFLNELEKEQFLNFQLSWLMIIMQIYLSICSHEEDDCYFYPFINKIFSFLFGDYFQIFINISIYSFP</sequence>
<keyword evidence="1" id="KW-0472">Membrane</keyword>
<protein>
    <submittedName>
        <fullName evidence="2">Uncharacterized protein</fullName>
    </submittedName>
</protein>
<proteinExistence type="predicted"/>
<evidence type="ECO:0000256" key="1">
    <source>
        <dbReference type="SAM" id="Phobius"/>
    </source>
</evidence>
<organism evidence="2 3">
    <name type="scientific">Brachionus plicatilis</name>
    <name type="common">Marine rotifer</name>
    <name type="synonym">Brachionus muelleri</name>
    <dbReference type="NCBI Taxonomy" id="10195"/>
    <lineage>
        <taxon>Eukaryota</taxon>
        <taxon>Metazoa</taxon>
        <taxon>Spiralia</taxon>
        <taxon>Gnathifera</taxon>
        <taxon>Rotifera</taxon>
        <taxon>Eurotatoria</taxon>
        <taxon>Monogononta</taxon>
        <taxon>Pseudotrocha</taxon>
        <taxon>Ploima</taxon>
        <taxon>Brachionidae</taxon>
        <taxon>Brachionus</taxon>
    </lineage>
</organism>
<dbReference type="Proteomes" id="UP000276133">
    <property type="component" value="Unassembled WGS sequence"/>
</dbReference>
<reference evidence="2 3" key="1">
    <citation type="journal article" date="2018" name="Sci. Rep.">
        <title>Genomic signatures of local adaptation to the degree of environmental predictability in rotifers.</title>
        <authorList>
            <person name="Franch-Gras L."/>
            <person name="Hahn C."/>
            <person name="Garcia-Roger E.M."/>
            <person name="Carmona M.J."/>
            <person name="Serra M."/>
            <person name="Gomez A."/>
        </authorList>
    </citation>
    <scope>NUCLEOTIDE SEQUENCE [LARGE SCALE GENOMIC DNA]</scope>
    <source>
        <strain evidence="2">HYR1</strain>
    </source>
</reference>
<name>A0A3M7QTA1_BRAPC</name>
<keyword evidence="1" id="KW-1133">Transmembrane helix</keyword>
<feature type="transmembrane region" description="Helical" evidence="1">
    <location>
        <begin position="15"/>
        <end position="34"/>
    </location>
</feature>
<evidence type="ECO:0000313" key="3">
    <source>
        <dbReference type="Proteomes" id="UP000276133"/>
    </source>
</evidence>
<dbReference type="AlphaFoldDB" id="A0A3M7QTA1"/>
<comment type="caution">
    <text evidence="2">The sequence shown here is derived from an EMBL/GenBank/DDBJ whole genome shotgun (WGS) entry which is preliminary data.</text>
</comment>
<keyword evidence="1" id="KW-0812">Transmembrane</keyword>
<feature type="transmembrane region" description="Helical" evidence="1">
    <location>
        <begin position="46"/>
        <end position="70"/>
    </location>
</feature>